<dbReference type="InterPro" id="IPR016160">
    <property type="entry name" value="Ald_DH_CS_CYS"/>
</dbReference>
<dbReference type="GO" id="GO:0006081">
    <property type="term" value="P:aldehyde metabolic process"/>
    <property type="evidence" value="ECO:0007669"/>
    <property type="project" value="InterPro"/>
</dbReference>
<dbReference type="Pfam" id="PF00171">
    <property type="entry name" value="Aldedh"/>
    <property type="match status" value="1"/>
</dbReference>
<dbReference type="Proteomes" id="UP000320773">
    <property type="component" value="Unassembled WGS sequence"/>
</dbReference>
<evidence type="ECO:0000256" key="1">
    <source>
        <dbReference type="ARBA" id="ARBA00009986"/>
    </source>
</evidence>
<evidence type="ECO:0000256" key="6">
    <source>
        <dbReference type="PROSITE-ProRule" id="PRU10007"/>
    </source>
</evidence>
<name>A0A543G7J0_9FLAO</name>
<feature type="active site" evidence="5">
    <location>
        <position position="228"/>
    </location>
</feature>
<dbReference type="FunFam" id="3.40.309.10:FF:000003">
    <property type="entry name" value="Aldehyde dehydrogenase"/>
    <property type="match status" value="1"/>
</dbReference>
<dbReference type="Gene3D" id="3.40.605.10">
    <property type="entry name" value="Aldehyde Dehydrogenase, Chain A, domain 1"/>
    <property type="match status" value="1"/>
</dbReference>
<dbReference type="PROSITE" id="PS00687">
    <property type="entry name" value="ALDEHYDE_DEHYDR_GLU"/>
    <property type="match status" value="1"/>
</dbReference>
<feature type="active site" evidence="5 6">
    <location>
        <position position="194"/>
    </location>
</feature>
<dbReference type="InterPro" id="IPR016163">
    <property type="entry name" value="Ald_DH_C"/>
</dbReference>
<dbReference type="EMBL" id="VFPJ01000001">
    <property type="protein sequence ID" value="TQM42050.1"/>
    <property type="molecule type" value="Genomic_DNA"/>
</dbReference>
<sequence length="441" mass="50297">MEYRSSISKRKQLLKKLLSTILFYEKDIINALYLDFKKPELESVLTEINIVQNDLKDAISNIDSWSKPQKVWPSLLNFPSKDYIIKEPFGKVLIMSPWNYPFQLALCPMIAAIAAGNQVVLKPSELSENTSLILKKIIDEVFEKQHVEVVLGDKIIAQNLLEKRWDFIFFTGSVAVGKIVAQYAAKHLTPTILELGGKNPCIVDRNNDIKLVAKRIVWGKFMNTGQTCIAPDYVVVHQAVKSDLIACLKTEIVNAFSENPFQSPDYARIINKSHWQRLHNMLNDKVIFGGASDEKSLYIAPTLIDEPHFDDLVMQDEIFGPILPILTYENESQIEAIISKYEKPLALYVFSTNKNFYNNIISKYSFGGGCINDTVIQFTNKRLPFGGVGHSGHGAYHGKLSFDNFCHQKSIIYKYNWLDLPFRYAPYGNKIKYLKKLVKLI</sequence>
<protein>
    <recommendedName>
        <fullName evidence="4">Aldehyde dehydrogenase</fullName>
    </recommendedName>
</protein>
<evidence type="ECO:0000256" key="4">
    <source>
        <dbReference type="PIRNR" id="PIRNR036492"/>
    </source>
</evidence>
<gene>
    <name evidence="9" type="ORF">BC670_3077</name>
</gene>
<comment type="similarity">
    <text evidence="1 4 7">Belongs to the aldehyde dehydrogenase family.</text>
</comment>
<accession>A0A543G7J0</accession>
<comment type="caution">
    <text evidence="9">The sequence shown here is derived from an EMBL/GenBank/DDBJ whole genome shotgun (WGS) entry which is preliminary data.</text>
</comment>
<dbReference type="InterPro" id="IPR015590">
    <property type="entry name" value="Aldehyde_DH_dom"/>
</dbReference>
<dbReference type="InterPro" id="IPR029510">
    <property type="entry name" value="Ald_DH_CS_GLU"/>
</dbReference>
<feature type="domain" description="Aldehyde dehydrogenase" evidence="8">
    <location>
        <begin position="5"/>
        <end position="411"/>
    </location>
</feature>
<dbReference type="FunFam" id="3.40.605.10:FF:000004">
    <property type="entry name" value="Aldehyde dehydrogenase"/>
    <property type="match status" value="1"/>
</dbReference>
<dbReference type="GO" id="GO:0005737">
    <property type="term" value="C:cytoplasm"/>
    <property type="evidence" value="ECO:0007669"/>
    <property type="project" value="TreeGrafter"/>
</dbReference>
<dbReference type="PROSITE" id="PS00070">
    <property type="entry name" value="ALDEHYDE_DEHYDR_CYS"/>
    <property type="match status" value="1"/>
</dbReference>
<dbReference type="InterPro" id="IPR016162">
    <property type="entry name" value="Ald_DH_N"/>
</dbReference>
<dbReference type="RefSeq" id="WP_089081695.1">
    <property type="nucleotide sequence ID" value="NZ_VFPJ01000001.1"/>
</dbReference>
<dbReference type="PANTHER" id="PTHR43570:SF16">
    <property type="entry name" value="ALDEHYDE DEHYDROGENASE TYPE III, ISOFORM Q"/>
    <property type="match status" value="1"/>
</dbReference>
<evidence type="ECO:0000256" key="3">
    <source>
        <dbReference type="ARBA" id="ARBA00023027"/>
    </source>
</evidence>
<dbReference type="PANTHER" id="PTHR43570">
    <property type="entry name" value="ALDEHYDE DEHYDROGENASE"/>
    <property type="match status" value="1"/>
</dbReference>
<dbReference type="InterPro" id="IPR016161">
    <property type="entry name" value="Ald_DH/histidinol_DH"/>
</dbReference>
<evidence type="ECO:0000256" key="7">
    <source>
        <dbReference type="RuleBase" id="RU003345"/>
    </source>
</evidence>
<organism evidence="9 10">
    <name type="scientific">Flavobacterium branchiophilum</name>
    <dbReference type="NCBI Taxonomy" id="55197"/>
    <lineage>
        <taxon>Bacteria</taxon>
        <taxon>Pseudomonadati</taxon>
        <taxon>Bacteroidota</taxon>
        <taxon>Flavobacteriia</taxon>
        <taxon>Flavobacteriales</taxon>
        <taxon>Flavobacteriaceae</taxon>
        <taxon>Flavobacterium</taxon>
    </lineage>
</organism>
<dbReference type="PIRSF" id="PIRSF036492">
    <property type="entry name" value="ALDH"/>
    <property type="match status" value="1"/>
</dbReference>
<evidence type="ECO:0000313" key="9">
    <source>
        <dbReference type="EMBL" id="TQM42050.1"/>
    </source>
</evidence>
<keyword evidence="3" id="KW-0520">NAD</keyword>
<dbReference type="SUPFAM" id="SSF53720">
    <property type="entry name" value="ALDH-like"/>
    <property type="match status" value="1"/>
</dbReference>
<dbReference type="AlphaFoldDB" id="A0A543G7J0"/>
<evidence type="ECO:0000259" key="8">
    <source>
        <dbReference type="Pfam" id="PF00171"/>
    </source>
</evidence>
<proteinExistence type="inferred from homology"/>
<dbReference type="Gene3D" id="3.40.309.10">
    <property type="entry name" value="Aldehyde Dehydrogenase, Chain A, domain 2"/>
    <property type="match status" value="1"/>
</dbReference>
<dbReference type="InterPro" id="IPR012394">
    <property type="entry name" value="Aldehyde_DH_NAD(P)"/>
</dbReference>
<reference evidence="9 10" key="1">
    <citation type="submission" date="2019-06" db="EMBL/GenBank/DDBJ databases">
        <title>Genomic Encyclopedia of Archaeal and Bacterial Type Strains, Phase II (KMG-II): from individual species to whole genera.</title>
        <authorList>
            <person name="Goeker M."/>
        </authorList>
    </citation>
    <scope>NUCLEOTIDE SEQUENCE [LARGE SCALE GENOMIC DNA]</scope>
    <source>
        <strain evidence="9 10">DSM 24789</strain>
    </source>
</reference>
<dbReference type="GO" id="GO:0004029">
    <property type="term" value="F:aldehyde dehydrogenase (NAD+) activity"/>
    <property type="evidence" value="ECO:0007669"/>
    <property type="project" value="TreeGrafter"/>
</dbReference>
<keyword evidence="2 4" id="KW-0560">Oxidoreductase</keyword>
<evidence type="ECO:0000256" key="5">
    <source>
        <dbReference type="PIRSR" id="PIRSR036492-1"/>
    </source>
</evidence>
<evidence type="ECO:0000313" key="10">
    <source>
        <dbReference type="Proteomes" id="UP000320773"/>
    </source>
</evidence>
<evidence type="ECO:0000256" key="2">
    <source>
        <dbReference type="ARBA" id="ARBA00023002"/>
    </source>
</evidence>